<evidence type="ECO:0000313" key="1">
    <source>
        <dbReference type="EMBL" id="ALO26571.1"/>
    </source>
</evidence>
<organism evidence="1">
    <name type="scientific">Leptospira borgpetersenii serovar Ballum</name>
    <dbReference type="NCBI Taxonomy" id="280505"/>
    <lineage>
        <taxon>Bacteria</taxon>
        <taxon>Pseudomonadati</taxon>
        <taxon>Spirochaetota</taxon>
        <taxon>Spirochaetia</taxon>
        <taxon>Leptospirales</taxon>
        <taxon>Leptospiraceae</taxon>
        <taxon>Leptospira</taxon>
    </lineage>
</organism>
<proteinExistence type="predicted"/>
<evidence type="ECO:0000313" key="2">
    <source>
        <dbReference type="Proteomes" id="UP000058857"/>
    </source>
</evidence>
<protein>
    <submittedName>
        <fullName evidence="1">Uncharacterized protein</fullName>
    </submittedName>
</protein>
<dbReference type="PATRIC" id="fig|280505.15.peg.2272"/>
<dbReference type="EMBL" id="CP012029">
    <property type="protein sequence ID" value="ALO26571.1"/>
    <property type="molecule type" value="Genomic_DNA"/>
</dbReference>
<sequence>MFCHSLRIVLPAFFRKRKMTPNCRAQLHQRKTMSGFSKEVQCDSLGRYFLISFRQSQYVFRGVIFEKSKSDQTHAIEQYSLTNFLHGFI</sequence>
<dbReference type="Proteomes" id="UP000058857">
    <property type="component" value="Chromosome 1"/>
</dbReference>
<gene>
    <name evidence="1" type="ORF">LBBP_02322</name>
</gene>
<reference evidence="1 2" key="1">
    <citation type="journal article" date="2015" name="PLoS Negl. Trop. Dis.">
        <title>Distribution of Plasmids in Distinct Leptospira Pathogenic Species.</title>
        <authorList>
            <person name="Wang Y."/>
            <person name="Zhuang X."/>
            <person name="Zhong Y."/>
            <person name="Zhang C."/>
            <person name="Zhang Y."/>
            <person name="Zeng L."/>
            <person name="Zhu Y."/>
            <person name="He P."/>
            <person name="Dong K."/>
            <person name="Pal U."/>
            <person name="Guo X."/>
            <person name="Qin J."/>
        </authorList>
    </citation>
    <scope>NUCLEOTIDE SEQUENCE [LARGE SCALE GENOMIC DNA]</scope>
    <source>
        <strain evidence="1 2">56604</strain>
    </source>
</reference>
<dbReference type="AlphaFoldDB" id="A0A0S2ISE1"/>
<name>A0A0S2ISE1_LEPBO</name>
<accession>A0A0S2ISE1</accession>